<evidence type="ECO:0000256" key="1">
    <source>
        <dbReference type="SAM" id="Coils"/>
    </source>
</evidence>
<name>A0A382IZR9_9ZZZZ</name>
<dbReference type="EMBL" id="UINC01070483">
    <property type="protein sequence ID" value="SVC04662.1"/>
    <property type="molecule type" value="Genomic_DNA"/>
</dbReference>
<dbReference type="SUPFAM" id="SSF57997">
    <property type="entry name" value="Tropomyosin"/>
    <property type="match status" value="1"/>
</dbReference>
<reference evidence="2" key="1">
    <citation type="submission" date="2018-05" db="EMBL/GenBank/DDBJ databases">
        <authorList>
            <person name="Lanie J.A."/>
            <person name="Ng W.-L."/>
            <person name="Kazmierczak K.M."/>
            <person name="Andrzejewski T.M."/>
            <person name="Davidsen T.M."/>
            <person name="Wayne K.J."/>
            <person name="Tettelin H."/>
            <person name="Glass J.I."/>
            <person name="Rusch D."/>
            <person name="Podicherti R."/>
            <person name="Tsui H.-C.T."/>
            <person name="Winkler M.E."/>
        </authorList>
    </citation>
    <scope>NUCLEOTIDE SEQUENCE</scope>
</reference>
<accession>A0A382IZR9</accession>
<dbReference type="Gene3D" id="1.20.5.340">
    <property type="match status" value="1"/>
</dbReference>
<organism evidence="2">
    <name type="scientific">marine metagenome</name>
    <dbReference type="NCBI Taxonomy" id="408172"/>
    <lineage>
        <taxon>unclassified sequences</taxon>
        <taxon>metagenomes</taxon>
        <taxon>ecological metagenomes</taxon>
    </lineage>
</organism>
<protein>
    <submittedName>
        <fullName evidence="2">Uncharacterized protein</fullName>
    </submittedName>
</protein>
<feature type="coiled-coil region" evidence="1">
    <location>
        <begin position="21"/>
        <end position="87"/>
    </location>
</feature>
<proteinExistence type="predicted"/>
<dbReference type="AlphaFoldDB" id="A0A382IZR9"/>
<sequence>MAEIGGLPQKLEDSDQTYSEIATINRRMNLLENRLKNIDDQVNLIENSLNEKHKSANSGISDLDGRFTNFKNKIDELESEIRRLTSIVGNFATKQDIKVLERYINFWDPIKNK</sequence>
<keyword evidence="1" id="KW-0175">Coiled coil</keyword>
<gene>
    <name evidence="2" type="ORF">METZ01_LOCUS257516</name>
</gene>
<evidence type="ECO:0000313" key="2">
    <source>
        <dbReference type="EMBL" id="SVC04662.1"/>
    </source>
</evidence>